<evidence type="ECO:0000313" key="3">
    <source>
        <dbReference type="Proteomes" id="UP000664109"/>
    </source>
</evidence>
<keyword evidence="1" id="KW-0732">Signal</keyword>
<dbReference type="RefSeq" id="WP_205371862.1">
    <property type="nucleotide sequence ID" value="NZ_JAFEJA010000001.1"/>
</dbReference>
<accession>A0ABS2UIT2</accession>
<feature type="signal peptide" evidence="1">
    <location>
        <begin position="1"/>
        <end position="19"/>
    </location>
</feature>
<comment type="caution">
    <text evidence="2">The sequence shown here is derived from an EMBL/GenBank/DDBJ whole genome shotgun (WGS) entry which is preliminary data.</text>
</comment>
<dbReference type="EMBL" id="JAFEJA010000001">
    <property type="protein sequence ID" value="MBM9617484.1"/>
    <property type="molecule type" value="Genomic_DNA"/>
</dbReference>
<evidence type="ECO:0008006" key="4">
    <source>
        <dbReference type="Google" id="ProtNLM"/>
    </source>
</evidence>
<gene>
    <name evidence="2" type="ORF">JE024_01790</name>
</gene>
<organism evidence="2 3">
    <name type="scientific">Streptomyces zhihengii</name>
    <dbReference type="NCBI Taxonomy" id="1818004"/>
    <lineage>
        <taxon>Bacteria</taxon>
        <taxon>Bacillati</taxon>
        <taxon>Actinomycetota</taxon>
        <taxon>Actinomycetes</taxon>
        <taxon>Kitasatosporales</taxon>
        <taxon>Streptomycetaceae</taxon>
        <taxon>Streptomyces</taxon>
    </lineage>
</organism>
<dbReference type="Proteomes" id="UP000664109">
    <property type="component" value="Unassembled WGS sequence"/>
</dbReference>
<name>A0ABS2UIT2_9ACTN</name>
<sequence length="66" mass="6507">MKKRSILAVMSFATGAVIAAVSPPPAAQADALDGALNPGDALSQLDTLPTDLTGETTAITGDAPIS</sequence>
<proteinExistence type="predicted"/>
<keyword evidence="3" id="KW-1185">Reference proteome</keyword>
<evidence type="ECO:0000313" key="2">
    <source>
        <dbReference type="EMBL" id="MBM9617484.1"/>
    </source>
</evidence>
<protein>
    <recommendedName>
        <fullName evidence="4">Secreted protein</fullName>
    </recommendedName>
</protein>
<evidence type="ECO:0000256" key="1">
    <source>
        <dbReference type="SAM" id="SignalP"/>
    </source>
</evidence>
<reference evidence="2 3" key="1">
    <citation type="journal article" date="2016" name="Arch. Microbiol.">
        <title>Streptomyces zhihengii sp. nov., isolated from rhizospheric soil of Psammosilene tunicoides.</title>
        <authorList>
            <person name="Huang M.J."/>
            <person name="Fei J.J."/>
            <person name="Salam N."/>
            <person name="Kim C.J."/>
            <person name="Hozzein W.N."/>
            <person name="Xiao M."/>
            <person name="Huang H.Q."/>
            <person name="Li W.J."/>
        </authorList>
    </citation>
    <scope>NUCLEOTIDE SEQUENCE [LARGE SCALE GENOMIC DNA]</scope>
    <source>
        <strain evidence="2 3">YIM T102</strain>
    </source>
</reference>
<feature type="chain" id="PRO_5045402316" description="Secreted protein" evidence="1">
    <location>
        <begin position="20"/>
        <end position="66"/>
    </location>
</feature>